<accession>A0A8X6UIZ4</accession>
<name>A0A8X6UIZ4_NEPPI</name>
<keyword evidence="2" id="KW-1185">Reference proteome</keyword>
<sequence>MIFPWLSYECNQKDFLSFFYTEHFKLQCTKMLKKLLSFVRQEDANFQIILWRNLPEDSVTEYSNVTVMWKITCVPFLAKRPLHQLSLDKKEQSASNSSTFLQ</sequence>
<evidence type="ECO:0000313" key="2">
    <source>
        <dbReference type="Proteomes" id="UP000887013"/>
    </source>
</evidence>
<gene>
    <name evidence="1" type="ORF">NPIL_426781</name>
</gene>
<reference evidence="1" key="1">
    <citation type="submission" date="2020-08" db="EMBL/GenBank/DDBJ databases">
        <title>Multicomponent nature underlies the extraordinary mechanical properties of spider dragline silk.</title>
        <authorList>
            <person name="Kono N."/>
            <person name="Nakamura H."/>
            <person name="Mori M."/>
            <person name="Yoshida Y."/>
            <person name="Ohtoshi R."/>
            <person name="Malay A.D."/>
            <person name="Moran D.A.P."/>
            <person name="Tomita M."/>
            <person name="Numata K."/>
            <person name="Arakawa K."/>
        </authorList>
    </citation>
    <scope>NUCLEOTIDE SEQUENCE</scope>
</reference>
<dbReference type="EMBL" id="BMAW01126019">
    <property type="protein sequence ID" value="GFU15008.1"/>
    <property type="molecule type" value="Genomic_DNA"/>
</dbReference>
<evidence type="ECO:0000313" key="1">
    <source>
        <dbReference type="EMBL" id="GFU15008.1"/>
    </source>
</evidence>
<dbReference type="AlphaFoldDB" id="A0A8X6UIZ4"/>
<protein>
    <submittedName>
        <fullName evidence="1">Uncharacterized protein</fullName>
    </submittedName>
</protein>
<proteinExistence type="predicted"/>
<dbReference type="OrthoDB" id="8040686at2759"/>
<dbReference type="Proteomes" id="UP000887013">
    <property type="component" value="Unassembled WGS sequence"/>
</dbReference>
<organism evidence="1 2">
    <name type="scientific">Nephila pilipes</name>
    <name type="common">Giant wood spider</name>
    <name type="synonym">Nephila maculata</name>
    <dbReference type="NCBI Taxonomy" id="299642"/>
    <lineage>
        <taxon>Eukaryota</taxon>
        <taxon>Metazoa</taxon>
        <taxon>Ecdysozoa</taxon>
        <taxon>Arthropoda</taxon>
        <taxon>Chelicerata</taxon>
        <taxon>Arachnida</taxon>
        <taxon>Araneae</taxon>
        <taxon>Araneomorphae</taxon>
        <taxon>Entelegynae</taxon>
        <taxon>Araneoidea</taxon>
        <taxon>Nephilidae</taxon>
        <taxon>Nephila</taxon>
    </lineage>
</organism>
<comment type="caution">
    <text evidence="1">The sequence shown here is derived from an EMBL/GenBank/DDBJ whole genome shotgun (WGS) entry which is preliminary data.</text>
</comment>